<protein>
    <submittedName>
        <fullName evidence="3">ImmA/IrrE family metallo-endopeptidase</fullName>
    </submittedName>
</protein>
<evidence type="ECO:0000259" key="2">
    <source>
        <dbReference type="PROSITE" id="PS50943"/>
    </source>
</evidence>
<comment type="caution">
    <text evidence="3">The sequence shown here is derived from an EMBL/GenBank/DDBJ whole genome shotgun (WGS) entry which is preliminary data.</text>
</comment>
<dbReference type="Proteomes" id="UP000694660">
    <property type="component" value="Unassembled WGS sequence"/>
</dbReference>
<dbReference type="Gene3D" id="1.10.10.2910">
    <property type="match status" value="1"/>
</dbReference>
<reference evidence="4" key="1">
    <citation type="journal article" date="2022" name="ISME J.">
        <title>Genetic and phylogenetic analysis of dissimilatory iodate-reducing bacteria identifies potential niches across the world's oceans.</title>
        <authorList>
            <person name="Reyes-Umana V."/>
            <person name="Henning Z."/>
            <person name="Lee K."/>
            <person name="Barnum T.P."/>
            <person name="Coates J.D."/>
        </authorList>
    </citation>
    <scope>NUCLEOTIDE SEQUENCE [LARGE SCALE GENOMIC DNA]</scope>
    <source>
        <strain evidence="4">IR12</strain>
    </source>
</reference>
<sequence>MERIQSINLERIGWCLADRGMTRDELAREVDIAPATLTKVLDGEAGLTFNQLRKLAAFFGRGTLFFLAPGPVDETTAHTPQFRTLANQKPELSARLKLLIERVEHQRTIYMALREELDPEDVVRFSPPKFVGLSVAEAAQTVRQWLGLADRNDFNSYRAALEARGLLVFQSNGYQGQWQIAKESPILGFSLYDPTCPVIFVKKQDSDARQTFTLMHELGHLLLHKTSSIDDESDLHSHAGAEQEANAFAGHLLVPEAFLLSIRDDERPDEVAMLDDWLAPQRKAWGVSGEVILRRLVDVGRLPKAQYAAYRQWWATRELPPKTGGSRAYRNREPKHIFGDGYVRTVLDALNSRRISLTKASTYLDNLKISDLHELERHYAGI</sequence>
<dbReference type="GO" id="GO:0003677">
    <property type="term" value="F:DNA binding"/>
    <property type="evidence" value="ECO:0007669"/>
    <property type="project" value="InterPro"/>
</dbReference>
<dbReference type="InterPro" id="IPR010982">
    <property type="entry name" value="Lambda_DNA-bd_dom_sf"/>
</dbReference>
<dbReference type="PROSITE" id="PS50943">
    <property type="entry name" value="HTH_CROC1"/>
    <property type="match status" value="1"/>
</dbReference>
<dbReference type="EMBL" id="JAEKFT010000016">
    <property type="protein sequence ID" value="MBT0962413.1"/>
    <property type="molecule type" value="Genomic_DNA"/>
</dbReference>
<dbReference type="CDD" id="cd00093">
    <property type="entry name" value="HTH_XRE"/>
    <property type="match status" value="1"/>
</dbReference>
<dbReference type="Pfam" id="PF06114">
    <property type="entry name" value="Peptidase_M78"/>
    <property type="match status" value="1"/>
</dbReference>
<dbReference type="InterPro" id="IPR001387">
    <property type="entry name" value="Cro/C1-type_HTH"/>
</dbReference>
<evidence type="ECO:0000313" key="4">
    <source>
        <dbReference type="Proteomes" id="UP000694660"/>
    </source>
</evidence>
<keyword evidence="4" id="KW-1185">Reference proteome</keyword>
<name>A0A944DDD1_DENI1</name>
<gene>
    <name evidence="3" type="ORF">I8J34_14625</name>
</gene>
<organism evidence="3 4">
    <name type="scientific">Denitromonas iodatirespirans</name>
    <dbReference type="NCBI Taxonomy" id="2795389"/>
    <lineage>
        <taxon>Bacteria</taxon>
        <taxon>Pseudomonadati</taxon>
        <taxon>Pseudomonadota</taxon>
        <taxon>Betaproteobacteria</taxon>
        <taxon>Rhodocyclales</taxon>
        <taxon>Zoogloeaceae</taxon>
        <taxon>Denitromonas</taxon>
    </lineage>
</organism>
<dbReference type="PANTHER" id="PTHR43236">
    <property type="entry name" value="ANTITOXIN HIGA1"/>
    <property type="match status" value="1"/>
</dbReference>
<dbReference type="SUPFAM" id="SSF47413">
    <property type="entry name" value="lambda repressor-like DNA-binding domains"/>
    <property type="match status" value="1"/>
</dbReference>
<accession>A0A944DDD1</accession>
<evidence type="ECO:0000313" key="3">
    <source>
        <dbReference type="EMBL" id="MBT0962413.1"/>
    </source>
</evidence>
<comment type="similarity">
    <text evidence="1">Belongs to the short-chain fatty acyl-CoA assimilation regulator (ScfR) family.</text>
</comment>
<dbReference type="SMART" id="SM00530">
    <property type="entry name" value="HTH_XRE"/>
    <property type="match status" value="1"/>
</dbReference>
<dbReference type="AlphaFoldDB" id="A0A944DDD1"/>
<dbReference type="Pfam" id="PF13443">
    <property type="entry name" value="HTH_26"/>
    <property type="match status" value="1"/>
</dbReference>
<dbReference type="InterPro" id="IPR052345">
    <property type="entry name" value="Rad_response_metalloprotease"/>
</dbReference>
<dbReference type="InterPro" id="IPR010359">
    <property type="entry name" value="IrrE_HExxH"/>
</dbReference>
<dbReference type="PANTHER" id="PTHR43236:SF2">
    <property type="entry name" value="BLL0069 PROTEIN"/>
    <property type="match status" value="1"/>
</dbReference>
<proteinExistence type="inferred from homology"/>
<evidence type="ECO:0000256" key="1">
    <source>
        <dbReference type="ARBA" id="ARBA00007227"/>
    </source>
</evidence>
<dbReference type="RefSeq" id="WP_214362361.1">
    <property type="nucleotide sequence ID" value="NZ_JAEKFT010000016.1"/>
</dbReference>
<feature type="domain" description="HTH cro/C1-type" evidence="2">
    <location>
        <begin position="19"/>
        <end position="67"/>
    </location>
</feature>
<dbReference type="Gene3D" id="1.10.260.40">
    <property type="entry name" value="lambda repressor-like DNA-binding domains"/>
    <property type="match status" value="1"/>
</dbReference>